<dbReference type="Gene3D" id="3.10.105.10">
    <property type="entry name" value="Dipeptide-binding Protein, Domain 3"/>
    <property type="match status" value="1"/>
</dbReference>
<dbReference type="GO" id="GO:1904680">
    <property type="term" value="F:peptide transmembrane transporter activity"/>
    <property type="evidence" value="ECO:0007669"/>
    <property type="project" value="TreeGrafter"/>
</dbReference>
<evidence type="ECO:0000313" key="6">
    <source>
        <dbReference type="Proteomes" id="UP000282957"/>
    </source>
</evidence>
<dbReference type="PANTHER" id="PTHR30290:SF38">
    <property type="entry name" value="D,D-DIPEPTIDE-BINDING PERIPLASMIC PROTEIN DDPA-RELATED"/>
    <property type="match status" value="1"/>
</dbReference>
<proteinExistence type="inferred from homology"/>
<evidence type="ECO:0000313" key="5">
    <source>
        <dbReference type="EMBL" id="RVT98661.1"/>
    </source>
</evidence>
<dbReference type="EMBL" id="SACL01000001">
    <property type="protein sequence ID" value="RVT98661.1"/>
    <property type="molecule type" value="Genomic_DNA"/>
</dbReference>
<keyword evidence="6" id="KW-1185">Reference proteome</keyword>
<dbReference type="InterPro" id="IPR000914">
    <property type="entry name" value="SBP_5_dom"/>
</dbReference>
<comment type="subcellular location">
    <subcellularLocation>
        <location evidence="1">Periplasm</location>
    </subcellularLocation>
</comment>
<dbReference type="PANTHER" id="PTHR30290">
    <property type="entry name" value="PERIPLASMIC BINDING COMPONENT OF ABC TRANSPORTER"/>
    <property type="match status" value="1"/>
</dbReference>
<accession>A0A437MLZ6</accession>
<dbReference type="GO" id="GO:0043190">
    <property type="term" value="C:ATP-binding cassette (ABC) transporter complex"/>
    <property type="evidence" value="ECO:0007669"/>
    <property type="project" value="InterPro"/>
</dbReference>
<name>A0A437MLZ6_9PROT</name>
<feature type="domain" description="Solute-binding protein family 5" evidence="4">
    <location>
        <begin position="127"/>
        <end position="486"/>
    </location>
</feature>
<dbReference type="PIRSF" id="PIRSF002741">
    <property type="entry name" value="MppA"/>
    <property type="match status" value="1"/>
</dbReference>
<dbReference type="InterPro" id="IPR039424">
    <property type="entry name" value="SBP_5"/>
</dbReference>
<dbReference type="Gene3D" id="3.40.190.10">
    <property type="entry name" value="Periplasmic binding protein-like II"/>
    <property type="match status" value="1"/>
</dbReference>
<evidence type="ECO:0000256" key="1">
    <source>
        <dbReference type="ARBA" id="ARBA00004418"/>
    </source>
</evidence>
<evidence type="ECO:0000256" key="3">
    <source>
        <dbReference type="ARBA" id="ARBA00022729"/>
    </source>
</evidence>
<dbReference type="InterPro" id="IPR030678">
    <property type="entry name" value="Peptide/Ni-bd"/>
</dbReference>
<dbReference type="GO" id="GO:0015833">
    <property type="term" value="P:peptide transport"/>
    <property type="evidence" value="ECO:0007669"/>
    <property type="project" value="TreeGrafter"/>
</dbReference>
<protein>
    <submittedName>
        <fullName evidence="5">ABC transporter substrate-binding protein</fullName>
    </submittedName>
</protein>
<comment type="caution">
    <text evidence="5">The sequence shown here is derived from an EMBL/GenBank/DDBJ whole genome shotgun (WGS) entry which is preliminary data.</text>
</comment>
<organism evidence="5 6">
    <name type="scientific">Rhodovarius crocodyli</name>
    <dbReference type="NCBI Taxonomy" id="1979269"/>
    <lineage>
        <taxon>Bacteria</taxon>
        <taxon>Pseudomonadati</taxon>
        <taxon>Pseudomonadota</taxon>
        <taxon>Alphaproteobacteria</taxon>
        <taxon>Acetobacterales</taxon>
        <taxon>Roseomonadaceae</taxon>
        <taxon>Rhodovarius</taxon>
    </lineage>
</organism>
<dbReference type="GO" id="GO:0030288">
    <property type="term" value="C:outer membrane-bounded periplasmic space"/>
    <property type="evidence" value="ECO:0007669"/>
    <property type="project" value="UniProtKB-ARBA"/>
</dbReference>
<dbReference type="Pfam" id="PF00496">
    <property type="entry name" value="SBP_bac_5"/>
    <property type="match status" value="1"/>
</dbReference>
<dbReference type="Proteomes" id="UP000282957">
    <property type="component" value="Unassembled WGS sequence"/>
</dbReference>
<dbReference type="CDD" id="cd08502">
    <property type="entry name" value="PBP2_NikA_DppA_OppA_like_16"/>
    <property type="match status" value="1"/>
</dbReference>
<dbReference type="SUPFAM" id="SSF53850">
    <property type="entry name" value="Periplasmic binding protein-like II"/>
    <property type="match status" value="1"/>
</dbReference>
<evidence type="ECO:0000259" key="4">
    <source>
        <dbReference type="Pfam" id="PF00496"/>
    </source>
</evidence>
<gene>
    <name evidence="5" type="ORF">EOD42_00670</name>
</gene>
<reference evidence="5 6" key="1">
    <citation type="submission" date="2019-01" db="EMBL/GenBank/DDBJ databases">
        <authorList>
            <person name="Chen W.-M."/>
        </authorList>
    </citation>
    <scope>NUCLEOTIDE SEQUENCE [LARGE SCALE GENOMIC DNA]</scope>
    <source>
        <strain evidence="5 6">CCP-6</strain>
    </source>
</reference>
<dbReference type="AlphaFoldDB" id="A0A437MLZ6"/>
<sequence length="580" mass="64262">MGGMAVLLRRHCRGMMQRSVFGDYETCNIDLAIFLRVNAAPRHFIPNSDCEIPMHRRHVFGLAAGLSGCALAGPALAQDRRATTLRFVPNGSGLATPDPVWTTGAVVGVHAQLIYDVLYGYDQRGLPQPQMVAGHQVSDDGRRWVLTLREGLFFHDGEPVRAADAVQSLARWSRRDTFGQVLYAQVEEVRALDDRRLEFRLKKPFPLLPAALAQNAFIMPERVARTDPFQQITDYTGSGPWRFLRDEWVVGAGSAYARFDRYVPRQEPSDGHAGGKVAHFERVEWRVLPDASTAIGALQNNEVDWVERPLFDLLPRIRRIRNVKLDVFNTLGRIGLVQLNHLYPPFDNPEIRRAALAAISQDDMMAAIVGDEAALGKTGVGYFTEGSPYASREGLGGLFTGNRDIPALKERVRRAGYRGEKVRLLSPADMDVIKAISDVAAATFQSIGLDVEYISMDFGSVLTRRANRNPPDQGGWNAHTTTWTGLGMLSPATNTPLRANGPQAWSGWPDLPELEKLRQEWFDAPDLATQQAVARGIQRAAVDGVPYLPVGQWQEPTALRADLTGLPKASLAAFWNLRRA</sequence>
<dbReference type="OrthoDB" id="7233744at2"/>
<keyword evidence="3" id="KW-0732">Signal</keyword>
<evidence type="ECO:0000256" key="2">
    <source>
        <dbReference type="ARBA" id="ARBA00005695"/>
    </source>
</evidence>
<comment type="similarity">
    <text evidence="2">Belongs to the bacterial solute-binding protein 5 family.</text>
</comment>